<dbReference type="Proteomes" id="UP001066276">
    <property type="component" value="Chromosome 1_1"/>
</dbReference>
<evidence type="ECO:0000313" key="1">
    <source>
        <dbReference type="EMBL" id="KAJ1214615.1"/>
    </source>
</evidence>
<name>A0AAV7WPA5_PLEWA</name>
<gene>
    <name evidence="1" type="ORF">NDU88_002233</name>
</gene>
<sequence>MEGTYRVGGPTDVSGADVTNAEGKQNGALLRGGARFSGALLRGGARFSGAFLCGGALFSGALLHGGARFSGALLRGGARFSAALLCRGARFSGALLCGGARFSGALLHGGALFSGALLCGAARFSGALLHGGAWFSGALLRGGARFSGALLCGAARFSTALLCGGARFSGALLHGRALFSGACPVIQGSQTWPGLPDQSPSDRAVAGPFGDGVLGPLVSFLTAGMGLVGPSCSALLLADFSALLLFRSLEEALWPLPPLDVVAGEVAELWSLGVAVSVLSRRPLSFRVLLPGGGLAVPLLLIEVSLLPKGRLQNPCTTVTLEAGLVVAEVLLGLLADGGGGSGEGKRLRLER</sequence>
<accession>A0AAV7WPA5</accession>
<keyword evidence="2" id="KW-1185">Reference proteome</keyword>
<dbReference type="EMBL" id="JANPWB010000001">
    <property type="protein sequence ID" value="KAJ1214615.1"/>
    <property type="molecule type" value="Genomic_DNA"/>
</dbReference>
<dbReference type="Pfam" id="PF13576">
    <property type="entry name" value="Pentapeptide_3"/>
    <property type="match status" value="2"/>
</dbReference>
<organism evidence="1 2">
    <name type="scientific">Pleurodeles waltl</name>
    <name type="common">Iberian ribbed newt</name>
    <dbReference type="NCBI Taxonomy" id="8319"/>
    <lineage>
        <taxon>Eukaryota</taxon>
        <taxon>Metazoa</taxon>
        <taxon>Chordata</taxon>
        <taxon>Craniata</taxon>
        <taxon>Vertebrata</taxon>
        <taxon>Euteleostomi</taxon>
        <taxon>Amphibia</taxon>
        <taxon>Batrachia</taxon>
        <taxon>Caudata</taxon>
        <taxon>Salamandroidea</taxon>
        <taxon>Salamandridae</taxon>
        <taxon>Pleurodelinae</taxon>
        <taxon>Pleurodeles</taxon>
    </lineage>
</organism>
<reference evidence="1" key="1">
    <citation type="journal article" date="2022" name="bioRxiv">
        <title>Sequencing and chromosome-scale assembly of the giantPleurodeles waltlgenome.</title>
        <authorList>
            <person name="Brown T."/>
            <person name="Elewa A."/>
            <person name="Iarovenko S."/>
            <person name="Subramanian E."/>
            <person name="Araus A.J."/>
            <person name="Petzold A."/>
            <person name="Susuki M."/>
            <person name="Suzuki K.-i.T."/>
            <person name="Hayashi T."/>
            <person name="Toyoda A."/>
            <person name="Oliveira C."/>
            <person name="Osipova E."/>
            <person name="Leigh N.D."/>
            <person name="Simon A."/>
            <person name="Yun M.H."/>
        </authorList>
    </citation>
    <scope>NUCLEOTIDE SEQUENCE</scope>
    <source>
        <strain evidence="1">20211129_DDA</strain>
        <tissue evidence="1">Liver</tissue>
    </source>
</reference>
<protein>
    <submittedName>
        <fullName evidence="1">Uncharacterized protein</fullName>
    </submittedName>
</protein>
<dbReference type="Gene3D" id="2.160.20.80">
    <property type="entry name" value="E3 ubiquitin-protein ligase SopA"/>
    <property type="match status" value="1"/>
</dbReference>
<comment type="caution">
    <text evidence="1">The sequence shown here is derived from an EMBL/GenBank/DDBJ whole genome shotgun (WGS) entry which is preliminary data.</text>
</comment>
<evidence type="ECO:0000313" key="2">
    <source>
        <dbReference type="Proteomes" id="UP001066276"/>
    </source>
</evidence>
<dbReference type="InterPro" id="IPR001646">
    <property type="entry name" value="5peptide_repeat"/>
</dbReference>
<dbReference type="AlphaFoldDB" id="A0AAV7WPA5"/>
<proteinExistence type="predicted"/>